<dbReference type="GO" id="GO:0008168">
    <property type="term" value="F:methyltransferase activity"/>
    <property type="evidence" value="ECO:0007669"/>
    <property type="project" value="UniProtKB-KW"/>
</dbReference>
<dbReference type="PANTHER" id="PTHR38590">
    <property type="entry name" value="BLL0828 PROTEIN"/>
    <property type="match status" value="1"/>
</dbReference>
<name>A0A6J4IX88_9BACT</name>
<dbReference type="EMBL" id="CADCTO010000321">
    <property type="protein sequence ID" value="CAA9261831.1"/>
    <property type="molecule type" value="Genomic_DNA"/>
</dbReference>
<dbReference type="CDD" id="cd01038">
    <property type="entry name" value="Endonuclease_DUF559"/>
    <property type="match status" value="1"/>
</dbReference>
<dbReference type="GO" id="GO:0032259">
    <property type="term" value="P:methylation"/>
    <property type="evidence" value="ECO:0007669"/>
    <property type="project" value="UniProtKB-KW"/>
</dbReference>
<sequence length="102" mass="11398">MTPAEAFLWQKLRGSRLGWFHFRRQQIIDGFIADFYCQAAGLVVELDGAVHDERKGYDAERDAIIAAHGLRILRFPNSRIESEVGTVLAEILAAAREATADP</sequence>
<evidence type="ECO:0000313" key="2">
    <source>
        <dbReference type="EMBL" id="CAA9261831.1"/>
    </source>
</evidence>
<keyword evidence="2" id="KW-0808">Transferase</keyword>
<dbReference type="InterPro" id="IPR007569">
    <property type="entry name" value="DUF559"/>
</dbReference>
<dbReference type="PANTHER" id="PTHR38590:SF1">
    <property type="entry name" value="BLL0828 PROTEIN"/>
    <property type="match status" value="1"/>
</dbReference>
<accession>A0A6J4IX88</accession>
<dbReference type="SUPFAM" id="SSF52980">
    <property type="entry name" value="Restriction endonuclease-like"/>
    <property type="match status" value="1"/>
</dbReference>
<protein>
    <submittedName>
        <fullName evidence="2">DNA methylase, putative</fullName>
    </submittedName>
</protein>
<dbReference type="AlphaFoldDB" id="A0A6J4IX88"/>
<keyword evidence="2" id="KW-0489">Methyltransferase</keyword>
<feature type="domain" description="DUF559" evidence="1">
    <location>
        <begin position="1"/>
        <end position="94"/>
    </location>
</feature>
<reference evidence="2" key="1">
    <citation type="submission" date="2020-02" db="EMBL/GenBank/DDBJ databases">
        <authorList>
            <person name="Meier V. D."/>
        </authorList>
    </citation>
    <scope>NUCLEOTIDE SEQUENCE</scope>
    <source>
        <strain evidence="2">AVDCRST_MAG63</strain>
    </source>
</reference>
<dbReference type="InterPro" id="IPR047216">
    <property type="entry name" value="Endonuclease_DUF559_bact"/>
</dbReference>
<evidence type="ECO:0000259" key="1">
    <source>
        <dbReference type="Pfam" id="PF04480"/>
    </source>
</evidence>
<organism evidence="2">
    <name type="scientific">uncultured Armatimonadetes bacterium</name>
    <dbReference type="NCBI Taxonomy" id="157466"/>
    <lineage>
        <taxon>Bacteria</taxon>
        <taxon>Bacillati</taxon>
        <taxon>Armatimonadota</taxon>
        <taxon>environmental samples</taxon>
    </lineage>
</organism>
<gene>
    <name evidence="2" type="ORF">AVDCRST_MAG63-2462</name>
</gene>
<dbReference type="Pfam" id="PF04480">
    <property type="entry name" value="DUF559"/>
    <property type="match status" value="1"/>
</dbReference>
<proteinExistence type="predicted"/>
<dbReference type="InterPro" id="IPR011335">
    <property type="entry name" value="Restrct_endonuc-II-like"/>
</dbReference>
<dbReference type="Gene3D" id="3.40.960.10">
    <property type="entry name" value="VSR Endonuclease"/>
    <property type="match status" value="1"/>
</dbReference>